<feature type="non-terminal residue" evidence="1">
    <location>
        <position position="59"/>
    </location>
</feature>
<gene>
    <name evidence="1" type="ORF">HaLaN_22613</name>
</gene>
<evidence type="ECO:0000313" key="2">
    <source>
        <dbReference type="Proteomes" id="UP000485058"/>
    </source>
</evidence>
<proteinExistence type="predicted"/>
<name>A0A699ZU74_HAELA</name>
<accession>A0A699ZU74</accession>
<dbReference type="AlphaFoldDB" id="A0A699ZU74"/>
<organism evidence="1 2">
    <name type="scientific">Haematococcus lacustris</name>
    <name type="common">Green alga</name>
    <name type="synonym">Haematococcus pluvialis</name>
    <dbReference type="NCBI Taxonomy" id="44745"/>
    <lineage>
        <taxon>Eukaryota</taxon>
        <taxon>Viridiplantae</taxon>
        <taxon>Chlorophyta</taxon>
        <taxon>core chlorophytes</taxon>
        <taxon>Chlorophyceae</taxon>
        <taxon>CS clade</taxon>
        <taxon>Chlamydomonadales</taxon>
        <taxon>Haematococcaceae</taxon>
        <taxon>Haematococcus</taxon>
    </lineage>
</organism>
<dbReference type="Proteomes" id="UP000485058">
    <property type="component" value="Unassembled WGS sequence"/>
</dbReference>
<dbReference type="EMBL" id="BLLF01002625">
    <property type="protein sequence ID" value="GFH24760.1"/>
    <property type="molecule type" value="Genomic_DNA"/>
</dbReference>
<protein>
    <submittedName>
        <fullName evidence="1">LysM domain-containing protein</fullName>
    </submittedName>
</protein>
<evidence type="ECO:0000313" key="1">
    <source>
        <dbReference type="EMBL" id="GFH24760.1"/>
    </source>
</evidence>
<reference evidence="1 2" key="1">
    <citation type="submission" date="2020-02" db="EMBL/GenBank/DDBJ databases">
        <title>Draft genome sequence of Haematococcus lacustris strain NIES-144.</title>
        <authorList>
            <person name="Morimoto D."/>
            <person name="Nakagawa S."/>
            <person name="Yoshida T."/>
            <person name="Sawayama S."/>
        </authorList>
    </citation>
    <scope>NUCLEOTIDE SEQUENCE [LARGE SCALE GENOMIC DNA]</scope>
    <source>
        <strain evidence="1 2">NIES-144</strain>
    </source>
</reference>
<sequence length="59" mass="6640">MSPSAPEVSASSSPFDELMRGAEFWRRATSIYGSYKLAQLRALVLRHTRGMSAEQLKHE</sequence>
<keyword evidence="2" id="KW-1185">Reference proteome</keyword>
<comment type="caution">
    <text evidence="1">The sequence shown here is derived from an EMBL/GenBank/DDBJ whole genome shotgun (WGS) entry which is preliminary data.</text>
</comment>